<keyword evidence="2" id="KW-1185">Reference proteome</keyword>
<gene>
    <name evidence="1" type="ORF">KDW_02960</name>
</gene>
<proteinExistence type="predicted"/>
<dbReference type="AlphaFoldDB" id="A0A5J4KBT1"/>
<dbReference type="EMBL" id="BKZW01000001">
    <property type="protein sequence ID" value="GER86134.1"/>
    <property type="molecule type" value="Genomic_DNA"/>
</dbReference>
<sequence>MVAACAVAEPLQNTGENERNRQIDRTKATFRRNLAIIESPFLSEYFWFSTRYIETFGVSEFGR</sequence>
<organism evidence="1 2">
    <name type="scientific">Dictyobacter vulcani</name>
    <dbReference type="NCBI Taxonomy" id="2607529"/>
    <lineage>
        <taxon>Bacteria</taxon>
        <taxon>Bacillati</taxon>
        <taxon>Chloroflexota</taxon>
        <taxon>Ktedonobacteria</taxon>
        <taxon>Ktedonobacterales</taxon>
        <taxon>Dictyobacteraceae</taxon>
        <taxon>Dictyobacter</taxon>
    </lineage>
</organism>
<dbReference type="Proteomes" id="UP000326912">
    <property type="component" value="Unassembled WGS sequence"/>
</dbReference>
<protein>
    <submittedName>
        <fullName evidence="1">Uncharacterized protein</fullName>
    </submittedName>
</protein>
<comment type="caution">
    <text evidence="1">The sequence shown here is derived from an EMBL/GenBank/DDBJ whole genome shotgun (WGS) entry which is preliminary data.</text>
</comment>
<evidence type="ECO:0000313" key="1">
    <source>
        <dbReference type="EMBL" id="GER86134.1"/>
    </source>
</evidence>
<name>A0A5J4KBT1_9CHLR</name>
<reference evidence="1 2" key="1">
    <citation type="submission" date="2019-10" db="EMBL/GenBank/DDBJ databases">
        <title>Dictyobacter vulcani sp. nov., within the class Ktedonobacteria, isolated from soil of volcanic Mt. Zao.</title>
        <authorList>
            <person name="Zheng Y."/>
            <person name="Wang C.M."/>
            <person name="Sakai Y."/>
            <person name="Abe K."/>
            <person name="Yokota A."/>
            <person name="Yabe S."/>
        </authorList>
    </citation>
    <scope>NUCLEOTIDE SEQUENCE [LARGE SCALE GENOMIC DNA]</scope>
    <source>
        <strain evidence="1 2">W12</strain>
    </source>
</reference>
<accession>A0A5J4KBT1</accession>
<evidence type="ECO:0000313" key="2">
    <source>
        <dbReference type="Proteomes" id="UP000326912"/>
    </source>
</evidence>